<evidence type="ECO:0000313" key="7">
    <source>
        <dbReference type="EMBL" id="EAU00910.1"/>
    </source>
</evidence>
<dbReference type="Proteomes" id="UP000006380">
    <property type="component" value="Chromosome"/>
</dbReference>
<dbReference type="RefSeq" id="WP_011991890.1">
    <property type="nucleotide sequence ID" value="NC_009715.2"/>
</dbReference>
<feature type="transmembrane region" description="Helical" evidence="5">
    <location>
        <begin position="34"/>
        <end position="54"/>
    </location>
</feature>
<proteinExistence type="predicted"/>
<feature type="transmembrane region" description="Helical" evidence="5">
    <location>
        <begin position="176"/>
        <end position="194"/>
    </location>
</feature>
<feature type="transmembrane region" description="Helical" evidence="5">
    <location>
        <begin position="355"/>
        <end position="375"/>
    </location>
</feature>
<feature type="transmembrane region" description="Helical" evidence="5">
    <location>
        <begin position="105"/>
        <end position="123"/>
    </location>
</feature>
<accession>A7GWU4</accession>
<sequence length="436" mass="50849">MNKSIKFLKKETFFDNCVLVFVCIYLISEFRGHLTAIKSISFIGAYLFFILDYLINKENIFLNFRRNFKKYKLIIIIALVFCIIMLIISLFPYSNNVKVSSFTLTLRYIKRPLFFMLLMLFWFDGAKIKSYIIFYSVIFSFLWLSLDYSINLWNPQNFTTMLDINNGDDRMVSREYAGEFDLYFPFLFLGAIICANKILKSFFIVCIFVTLFMILLTGARGSWLAVVSMFLVVGIILFKCNKSFLTAIKNKKTIFICIMIFICISIFAIFNSDMLKSRFKQGLDGSGRMQILELRLPLIINSNRAFWGLGYGKEQYINFLHDHSQKIGELGVNGGKDELGRYRYFHDEPLIIGQYYHSGVLGAFMLAILILYMFFKSIKMYISTSNLLFLALCGSIVSSFIVRGFFENYLTPQIILFVSFFIAFDFQNRQKTTQNE</sequence>
<keyword evidence="2 5" id="KW-0812">Transmembrane</keyword>
<evidence type="ECO:0000256" key="1">
    <source>
        <dbReference type="ARBA" id="ARBA00004141"/>
    </source>
</evidence>
<reference evidence="7" key="1">
    <citation type="submission" date="2016-07" db="EMBL/GenBank/DDBJ databases">
        <title>Comparative genomics of the Campylobacter concisus group.</title>
        <authorList>
            <person name="Miller W.G."/>
            <person name="Yee E."/>
            <person name="Chapman M.H."/>
            <person name="Huynh S."/>
            <person name="Bono J.L."/>
            <person name="On S.L.W."/>
            <person name="StLeger J."/>
            <person name="Foster G."/>
            <person name="Parker C.T."/>
        </authorList>
    </citation>
    <scope>NUCLEOTIDE SEQUENCE</scope>
    <source>
        <strain evidence="7">525.92</strain>
    </source>
</reference>
<name>A7GWU4_CAMC5</name>
<dbReference type="InterPro" id="IPR007016">
    <property type="entry name" value="O-antigen_ligase-rel_domated"/>
</dbReference>
<dbReference type="HOGENOM" id="CLU_631186_0_0_7"/>
<dbReference type="STRING" id="360105.CCV52592_1234"/>
<dbReference type="OrthoDB" id="5355243at2"/>
<dbReference type="EMBL" id="CP000767">
    <property type="protein sequence ID" value="EAU00910.1"/>
    <property type="molecule type" value="Genomic_DNA"/>
</dbReference>
<feature type="transmembrane region" description="Helical" evidence="5">
    <location>
        <begin position="253"/>
        <end position="270"/>
    </location>
</feature>
<dbReference type="PANTHER" id="PTHR37422">
    <property type="entry name" value="TEICHURONIC ACID BIOSYNTHESIS PROTEIN TUAE"/>
    <property type="match status" value="1"/>
</dbReference>
<keyword evidence="7" id="KW-0436">Ligase</keyword>
<evidence type="ECO:0000313" key="8">
    <source>
        <dbReference type="Proteomes" id="UP000006380"/>
    </source>
</evidence>
<feature type="transmembrane region" description="Helical" evidence="5">
    <location>
        <begin position="387"/>
        <end position="403"/>
    </location>
</feature>
<feature type="transmembrane region" description="Helical" evidence="5">
    <location>
        <begin position="409"/>
        <end position="426"/>
    </location>
</feature>
<evidence type="ECO:0000256" key="5">
    <source>
        <dbReference type="SAM" id="Phobius"/>
    </source>
</evidence>
<feature type="transmembrane region" description="Helical" evidence="5">
    <location>
        <begin position="74"/>
        <end position="93"/>
    </location>
</feature>
<evidence type="ECO:0000256" key="2">
    <source>
        <dbReference type="ARBA" id="ARBA00022692"/>
    </source>
</evidence>
<feature type="domain" description="O-antigen ligase-related" evidence="6">
    <location>
        <begin position="207"/>
        <end position="323"/>
    </location>
</feature>
<evidence type="ECO:0000256" key="3">
    <source>
        <dbReference type="ARBA" id="ARBA00022989"/>
    </source>
</evidence>
<keyword evidence="8" id="KW-1185">Reference proteome</keyword>
<dbReference type="PANTHER" id="PTHR37422:SF17">
    <property type="entry name" value="O-ANTIGEN LIGASE"/>
    <property type="match status" value="1"/>
</dbReference>
<evidence type="ECO:0000259" key="6">
    <source>
        <dbReference type="Pfam" id="PF04932"/>
    </source>
</evidence>
<dbReference type="GO" id="GO:0016874">
    <property type="term" value="F:ligase activity"/>
    <property type="evidence" value="ECO:0007669"/>
    <property type="project" value="UniProtKB-KW"/>
</dbReference>
<protein>
    <submittedName>
        <fullName evidence="7">Membrane protein, putative O-glycosylation ligase</fullName>
    </submittedName>
</protein>
<dbReference type="KEGG" id="ccv:CCV52592_1234"/>
<dbReference type="InterPro" id="IPR051533">
    <property type="entry name" value="WaaL-like"/>
</dbReference>
<feature type="transmembrane region" description="Helical" evidence="5">
    <location>
        <begin position="130"/>
        <end position="150"/>
    </location>
</feature>
<comment type="subcellular location">
    <subcellularLocation>
        <location evidence="1">Membrane</location>
        <topology evidence="1">Multi-pass membrane protein</topology>
    </subcellularLocation>
</comment>
<evidence type="ECO:0000256" key="4">
    <source>
        <dbReference type="ARBA" id="ARBA00023136"/>
    </source>
</evidence>
<keyword evidence="3 5" id="KW-1133">Transmembrane helix</keyword>
<feature type="transmembrane region" description="Helical" evidence="5">
    <location>
        <begin position="12"/>
        <end position="28"/>
    </location>
</feature>
<dbReference type="GO" id="GO:0016020">
    <property type="term" value="C:membrane"/>
    <property type="evidence" value="ECO:0007669"/>
    <property type="project" value="UniProtKB-SubCell"/>
</dbReference>
<dbReference type="AlphaFoldDB" id="A7GWU4"/>
<gene>
    <name evidence="7" type="ORF">CCV52592_1234</name>
</gene>
<dbReference type="Pfam" id="PF04932">
    <property type="entry name" value="Wzy_C"/>
    <property type="match status" value="1"/>
</dbReference>
<feature type="transmembrane region" description="Helical" evidence="5">
    <location>
        <begin position="223"/>
        <end position="241"/>
    </location>
</feature>
<organism evidence="7 8">
    <name type="scientific">Campylobacter curvus (strain 525.92)</name>
    <dbReference type="NCBI Taxonomy" id="360105"/>
    <lineage>
        <taxon>Bacteria</taxon>
        <taxon>Pseudomonadati</taxon>
        <taxon>Campylobacterota</taxon>
        <taxon>Epsilonproteobacteria</taxon>
        <taxon>Campylobacterales</taxon>
        <taxon>Campylobacteraceae</taxon>
        <taxon>Campylobacter</taxon>
    </lineage>
</organism>
<keyword evidence="4 5" id="KW-0472">Membrane</keyword>
<feature type="transmembrane region" description="Helical" evidence="5">
    <location>
        <begin position="201"/>
        <end position="217"/>
    </location>
</feature>